<dbReference type="PANTHER" id="PTHR21452">
    <property type="entry name" value="EXPORTIN-6"/>
    <property type="match status" value="1"/>
</dbReference>
<evidence type="ECO:0000256" key="5">
    <source>
        <dbReference type="ARBA" id="ARBA00022490"/>
    </source>
</evidence>
<keyword evidence="7" id="KW-0539">Nucleus</keyword>
<keyword evidence="9" id="KW-1185">Reference proteome</keyword>
<dbReference type="EMBL" id="KK119611">
    <property type="protein sequence ID" value="KFM76172.1"/>
    <property type="molecule type" value="Genomic_DNA"/>
</dbReference>
<protein>
    <submittedName>
        <fullName evidence="8">Exportin-6</fullName>
    </submittedName>
</protein>
<keyword evidence="4" id="KW-0813">Transport</keyword>
<dbReference type="PANTHER" id="PTHR21452:SF4">
    <property type="entry name" value="EXPORTIN-6"/>
    <property type="match status" value="1"/>
</dbReference>
<dbReference type="GO" id="GO:0006611">
    <property type="term" value="P:protein export from nucleus"/>
    <property type="evidence" value="ECO:0007669"/>
    <property type="project" value="InterPro"/>
</dbReference>
<dbReference type="InterPro" id="IPR040016">
    <property type="entry name" value="XPO6"/>
</dbReference>
<accession>A0A087UFN3</accession>
<dbReference type="GO" id="GO:0005049">
    <property type="term" value="F:nuclear export signal receptor activity"/>
    <property type="evidence" value="ECO:0007669"/>
    <property type="project" value="InterPro"/>
</dbReference>
<evidence type="ECO:0000256" key="2">
    <source>
        <dbReference type="ARBA" id="ARBA00004496"/>
    </source>
</evidence>
<dbReference type="STRING" id="407821.A0A087UFN3"/>
<gene>
    <name evidence="8" type="ORF">X975_18678</name>
</gene>
<evidence type="ECO:0000313" key="9">
    <source>
        <dbReference type="Proteomes" id="UP000054359"/>
    </source>
</evidence>
<feature type="non-terminal residue" evidence="8">
    <location>
        <position position="178"/>
    </location>
</feature>
<evidence type="ECO:0000256" key="1">
    <source>
        <dbReference type="ARBA" id="ARBA00004123"/>
    </source>
</evidence>
<comment type="similarity">
    <text evidence="3">Belongs to the exportin family.</text>
</comment>
<evidence type="ECO:0000256" key="6">
    <source>
        <dbReference type="ARBA" id="ARBA00022927"/>
    </source>
</evidence>
<evidence type="ECO:0000313" key="8">
    <source>
        <dbReference type="EMBL" id="KFM76172.1"/>
    </source>
</evidence>
<evidence type="ECO:0000256" key="4">
    <source>
        <dbReference type="ARBA" id="ARBA00022448"/>
    </source>
</evidence>
<sequence>MPNEVFNLIFIIFEENLRIYFDLEQYLKSAASNGPVELNICGENECRRLHCSLRDLSSMLQGLGRLVEHMCGEHFNSRKLDAQKTLEKLCHAATYSNRLRFYEMKTAAPLVLEIDFIEVHAQILATLKAFCHWLTQYSKENPSFPEENSGNSIEKVIADIAITNIKKKVPEKVTHSAA</sequence>
<reference evidence="8 9" key="1">
    <citation type="submission" date="2013-11" db="EMBL/GenBank/DDBJ databases">
        <title>Genome sequencing of Stegodyphus mimosarum.</title>
        <authorList>
            <person name="Bechsgaard J."/>
        </authorList>
    </citation>
    <scope>NUCLEOTIDE SEQUENCE [LARGE SCALE GENOMIC DNA]</scope>
</reference>
<dbReference type="Proteomes" id="UP000054359">
    <property type="component" value="Unassembled WGS sequence"/>
</dbReference>
<dbReference type="GO" id="GO:0005737">
    <property type="term" value="C:cytoplasm"/>
    <property type="evidence" value="ECO:0007669"/>
    <property type="project" value="UniProtKB-SubCell"/>
</dbReference>
<organism evidence="8 9">
    <name type="scientific">Stegodyphus mimosarum</name>
    <name type="common">African social velvet spider</name>
    <dbReference type="NCBI Taxonomy" id="407821"/>
    <lineage>
        <taxon>Eukaryota</taxon>
        <taxon>Metazoa</taxon>
        <taxon>Ecdysozoa</taxon>
        <taxon>Arthropoda</taxon>
        <taxon>Chelicerata</taxon>
        <taxon>Arachnida</taxon>
        <taxon>Araneae</taxon>
        <taxon>Araneomorphae</taxon>
        <taxon>Entelegynae</taxon>
        <taxon>Eresoidea</taxon>
        <taxon>Eresidae</taxon>
        <taxon>Stegodyphus</taxon>
    </lineage>
</organism>
<name>A0A087UFN3_STEMI</name>
<evidence type="ECO:0000256" key="3">
    <source>
        <dbReference type="ARBA" id="ARBA00009466"/>
    </source>
</evidence>
<comment type="subcellular location">
    <subcellularLocation>
        <location evidence="2">Cytoplasm</location>
    </subcellularLocation>
    <subcellularLocation>
        <location evidence="1">Nucleus</location>
    </subcellularLocation>
</comment>
<dbReference type="OrthoDB" id="10261013at2759"/>
<keyword evidence="5" id="KW-0963">Cytoplasm</keyword>
<dbReference type="AlphaFoldDB" id="A0A087UFN3"/>
<proteinExistence type="inferred from homology"/>
<dbReference type="GO" id="GO:0005634">
    <property type="term" value="C:nucleus"/>
    <property type="evidence" value="ECO:0007669"/>
    <property type="project" value="UniProtKB-SubCell"/>
</dbReference>
<keyword evidence="6" id="KW-0653">Protein transport</keyword>
<evidence type="ECO:0000256" key="7">
    <source>
        <dbReference type="ARBA" id="ARBA00023242"/>
    </source>
</evidence>